<dbReference type="PANTHER" id="PTHR39425:SF1">
    <property type="entry name" value="CYTOCHROME C7-LIKE DOMAIN-CONTAINING PROTEIN"/>
    <property type="match status" value="1"/>
</dbReference>
<name>A0ABS0YSR2_9BACT</name>
<dbReference type="InterPro" id="IPR036280">
    <property type="entry name" value="Multihaem_cyt_sf"/>
</dbReference>
<dbReference type="EMBL" id="JAEMHK010000009">
    <property type="protein sequence ID" value="MBJ6801012.1"/>
    <property type="molecule type" value="Genomic_DNA"/>
</dbReference>
<organism evidence="3 4">
    <name type="scientific">Geomonas propionica</name>
    <dbReference type="NCBI Taxonomy" id="2798582"/>
    <lineage>
        <taxon>Bacteria</taxon>
        <taxon>Pseudomonadati</taxon>
        <taxon>Thermodesulfobacteriota</taxon>
        <taxon>Desulfuromonadia</taxon>
        <taxon>Geobacterales</taxon>
        <taxon>Geobacteraceae</taxon>
        <taxon>Geomonas</taxon>
    </lineage>
</organism>
<feature type="domain" description="Doubled CXXCH motif" evidence="2">
    <location>
        <begin position="94"/>
        <end position="133"/>
    </location>
</feature>
<dbReference type="RefSeq" id="WP_199395510.1">
    <property type="nucleotide sequence ID" value="NZ_JAEMHK010000009.1"/>
</dbReference>
<accession>A0ABS0YSR2</accession>
<keyword evidence="4" id="KW-1185">Reference proteome</keyword>
<comment type="caution">
    <text evidence="3">The sequence shown here is derived from an EMBL/GenBank/DDBJ whole genome shotgun (WGS) entry which is preliminary data.</text>
</comment>
<feature type="domain" description="Doubled CXXCH motif" evidence="2">
    <location>
        <begin position="372"/>
        <end position="401"/>
    </location>
</feature>
<dbReference type="Pfam" id="PF09699">
    <property type="entry name" value="Paired_CXXCH_1"/>
    <property type="match status" value="7"/>
</dbReference>
<dbReference type="Gene3D" id="1.10.1130.10">
    <property type="entry name" value="Flavocytochrome C3, Chain A"/>
    <property type="match status" value="1"/>
</dbReference>
<sequence length="440" mass="47776">MKVLSLASIALAAVLFSCCGAAFGASCTTTECHAPIAALKYPHSPVKEGDCSPCHTQKGKEHPVKGAKSFELTAKGAALCKDCHDVPGQKRVVHAPVKEGDCASCHQPHGASNRFLLDVGEDRSKLCFNCHDAAPFKVKFMHGPAAVGSCNTCHDPHASAENRLMKGPTRTICLGCHADFATQLKQATFVHSPVSKDPCTACHDPHGSAVEMFLKVKSPDLCVGCHAKIGKQIAQVKVPHKPMLEKGSCSNCHSAHFSKAKKLLSGSEMEVCLSCHVKGKAGNLRDIQAEIKDKKFLHGPLQKGSCSACHDPHGSDNTRLLRGKYPEDLYAPYQDGLYDACLKCHDRNLLRFPETTIYTKFRNGNRNLHIVHVKIRKGRTCRVCHEPHASDGEKLINKDGARFGDWKIPINFVVNGTGGSCAPGCHKPFSYDRQSPVKYN</sequence>
<gene>
    <name evidence="3" type="ORF">JFN90_12825</name>
</gene>
<feature type="domain" description="Doubled CXXCH motif" evidence="2">
    <location>
        <begin position="142"/>
        <end position="181"/>
    </location>
</feature>
<evidence type="ECO:0000256" key="1">
    <source>
        <dbReference type="SAM" id="SignalP"/>
    </source>
</evidence>
<feature type="signal peptide" evidence="1">
    <location>
        <begin position="1"/>
        <end position="24"/>
    </location>
</feature>
<evidence type="ECO:0000259" key="2">
    <source>
        <dbReference type="Pfam" id="PF09699"/>
    </source>
</evidence>
<dbReference type="Gene3D" id="3.90.10.10">
    <property type="entry name" value="Cytochrome C3"/>
    <property type="match status" value="2"/>
</dbReference>
<feature type="domain" description="Doubled CXXCH motif" evidence="2">
    <location>
        <begin position="298"/>
        <end position="347"/>
    </location>
</feature>
<evidence type="ECO:0000313" key="3">
    <source>
        <dbReference type="EMBL" id="MBJ6801012.1"/>
    </source>
</evidence>
<feature type="chain" id="PRO_5045244240" evidence="1">
    <location>
        <begin position="25"/>
        <end position="440"/>
    </location>
</feature>
<evidence type="ECO:0000313" key="4">
    <source>
        <dbReference type="Proteomes" id="UP000641025"/>
    </source>
</evidence>
<dbReference type="SUPFAM" id="SSF48695">
    <property type="entry name" value="Multiheme cytochromes"/>
    <property type="match status" value="1"/>
</dbReference>
<dbReference type="InterPro" id="IPR010177">
    <property type="entry name" value="Paired_CXXCH_1"/>
</dbReference>
<keyword evidence="1" id="KW-0732">Signal</keyword>
<proteinExistence type="predicted"/>
<dbReference type="PROSITE" id="PS51257">
    <property type="entry name" value="PROKAR_LIPOPROTEIN"/>
    <property type="match status" value="1"/>
</dbReference>
<protein>
    <submittedName>
        <fullName evidence="3">Cytochrome C</fullName>
    </submittedName>
</protein>
<dbReference type="Proteomes" id="UP000641025">
    <property type="component" value="Unassembled WGS sequence"/>
</dbReference>
<feature type="domain" description="Doubled CXXCH motif" evidence="2">
    <location>
        <begin position="43"/>
        <end position="85"/>
    </location>
</feature>
<reference evidence="3 4" key="1">
    <citation type="submission" date="2020-12" db="EMBL/GenBank/DDBJ databases">
        <title>Geomonas sp. Red259, isolated from paddy soil.</title>
        <authorList>
            <person name="Xu Z."/>
            <person name="Zhang Z."/>
            <person name="Masuda Y."/>
            <person name="Itoh H."/>
            <person name="Senoo K."/>
        </authorList>
    </citation>
    <scope>NUCLEOTIDE SEQUENCE [LARGE SCALE GENOMIC DNA]</scope>
    <source>
        <strain evidence="3 4">Red259</strain>
    </source>
</reference>
<dbReference type="PANTHER" id="PTHR39425">
    <property type="entry name" value="LIPOPROTEIN CYTOCHROME C"/>
    <property type="match status" value="1"/>
</dbReference>
<feature type="domain" description="Doubled CXXCH motif" evidence="2">
    <location>
        <begin position="191"/>
        <end position="228"/>
    </location>
</feature>
<feature type="domain" description="Doubled CXXCH motif" evidence="2">
    <location>
        <begin position="240"/>
        <end position="280"/>
    </location>
</feature>
<dbReference type="NCBIfam" id="TIGR01905">
    <property type="entry name" value="paired_CXXCH_1"/>
    <property type="match status" value="5"/>
</dbReference>